<reference evidence="3" key="1">
    <citation type="submission" date="2023-07" db="EMBL/GenBank/DDBJ databases">
        <title>Thauera sp. CAU 1555 isolated from sand of Yaerae Beach.</title>
        <authorList>
            <person name="Kim W."/>
        </authorList>
    </citation>
    <scope>NUCLEOTIDE SEQUENCE [LARGE SCALE GENOMIC DNA]</scope>
    <source>
        <strain evidence="3">CAU 1555</strain>
    </source>
</reference>
<evidence type="ECO:0000313" key="3">
    <source>
        <dbReference type="Proteomes" id="UP000603602"/>
    </source>
</evidence>
<accession>A0ABR9B6V1</accession>
<dbReference type="Gene3D" id="3.50.50.100">
    <property type="match status" value="1"/>
</dbReference>
<gene>
    <name evidence="2" type="ORF">IFO67_04300</name>
</gene>
<protein>
    <submittedName>
        <fullName evidence="2">NAD(P)/FAD-dependent oxidoreductase</fullName>
    </submittedName>
</protein>
<dbReference type="EMBL" id="JACYTO010000001">
    <property type="protein sequence ID" value="MBD8502094.1"/>
    <property type="molecule type" value="Genomic_DNA"/>
</dbReference>
<dbReference type="RefSeq" id="WP_187716892.1">
    <property type="nucleotide sequence ID" value="NZ_JACTAH010000001.1"/>
</dbReference>
<name>A0ABR9B6V1_9RHOO</name>
<evidence type="ECO:0000259" key="1">
    <source>
        <dbReference type="Pfam" id="PF07992"/>
    </source>
</evidence>
<dbReference type="Pfam" id="PF07992">
    <property type="entry name" value="Pyr_redox_2"/>
    <property type="match status" value="1"/>
</dbReference>
<dbReference type="InterPro" id="IPR036188">
    <property type="entry name" value="FAD/NAD-bd_sf"/>
</dbReference>
<dbReference type="PANTHER" id="PTHR10632:SF2">
    <property type="entry name" value="SULFIDE:QUINONE OXIDOREDUCTASE, MITOCHONDRIAL"/>
    <property type="match status" value="1"/>
</dbReference>
<organism evidence="2 3">
    <name type="scientific">Thauera sedimentorum</name>
    <dbReference type="NCBI Taxonomy" id="2767595"/>
    <lineage>
        <taxon>Bacteria</taxon>
        <taxon>Pseudomonadati</taxon>
        <taxon>Pseudomonadota</taxon>
        <taxon>Betaproteobacteria</taxon>
        <taxon>Rhodocyclales</taxon>
        <taxon>Zoogloeaceae</taxon>
        <taxon>Thauera</taxon>
    </lineage>
</organism>
<keyword evidence="3" id="KW-1185">Reference proteome</keyword>
<proteinExistence type="predicted"/>
<dbReference type="InterPro" id="IPR015904">
    <property type="entry name" value="Sulphide_quinone_reductase"/>
</dbReference>
<dbReference type="InterPro" id="IPR006311">
    <property type="entry name" value="TAT_signal"/>
</dbReference>
<dbReference type="PROSITE" id="PS51318">
    <property type="entry name" value="TAT"/>
    <property type="match status" value="1"/>
</dbReference>
<feature type="domain" description="FAD/NAD(P)-binding" evidence="1">
    <location>
        <begin position="53"/>
        <end position="165"/>
    </location>
</feature>
<dbReference type="PANTHER" id="PTHR10632">
    <property type="entry name" value="SULFIDE:QUINONE OXIDOREDUCTASE"/>
    <property type="match status" value="1"/>
</dbReference>
<comment type="caution">
    <text evidence="2">The sequence shown here is derived from an EMBL/GenBank/DDBJ whole genome shotgun (WGS) entry which is preliminary data.</text>
</comment>
<dbReference type="SUPFAM" id="SSF51905">
    <property type="entry name" value="FAD/NAD(P)-binding domain"/>
    <property type="match status" value="2"/>
</dbReference>
<evidence type="ECO:0000313" key="2">
    <source>
        <dbReference type="EMBL" id="MBD8502094.1"/>
    </source>
</evidence>
<sequence length="451" mass="49017">MSSQEHENRLLQSLARAPLDRRTFLTLGAAGAGSLMLGAKPARAAERVRTAAHIVIAGAGAAGLATASRLAARLDGAKITLIDARKPHFYQPGFTLVAAGIKPADYVVSTTAEYVPGGVELIEEAVAEFDPEGKRVVTASGRALAYDYLVVATGLKLDYEAIEGMDVSLIGQNGMGSIYHSPQAAAATWGALSQFADRGGVGVFSRPATEMKCAGAPLKYTFIADDHLRRRGNRGKAEIIYNANNKSLFSVPIVHEKVRMLFRDRGIKTHYDRVLTRIEPGRRVATFSTPDGLVEQPYDFINVIPPMRAPDAVRNSPLRWQDGPWAADGWMDVERGNLRHKRYPEVFGIGDIAGVPKGKTAASVKWQVPVAVDHLVADIAGRQSDAVYDGYTSCPLITRLGRAMLVEFDYENNLTPSFPGIVAPLEELWVSWVMKTMALKPTYISMLRGRA</sequence>
<dbReference type="InterPro" id="IPR023753">
    <property type="entry name" value="FAD/NAD-binding_dom"/>
</dbReference>
<dbReference type="Proteomes" id="UP000603602">
    <property type="component" value="Unassembled WGS sequence"/>
</dbReference>